<evidence type="ECO:0000313" key="4">
    <source>
        <dbReference type="Proteomes" id="UP000241238"/>
    </source>
</evidence>
<accession>A0ABN5JK68</accession>
<keyword evidence="1" id="KW-0413">Isomerase</keyword>
<feature type="domain" description="UDP-N-acetylglucosamine 2-epimerase" evidence="2">
    <location>
        <begin position="26"/>
        <end position="355"/>
    </location>
</feature>
<organism evidence="3 4">
    <name type="scientific">Fusobacterium varium ATCC 27725</name>
    <dbReference type="NCBI Taxonomy" id="469618"/>
    <lineage>
        <taxon>Bacteria</taxon>
        <taxon>Fusobacteriati</taxon>
        <taxon>Fusobacteriota</taxon>
        <taxon>Fusobacteriia</taxon>
        <taxon>Fusobacteriales</taxon>
        <taxon>Fusobacteriaceae</taxon>
        <taxon>Fusobacterium</taxon>
    </lineage>
</organism>
<dbReference type="GeneID" id="77468370"/>
<reference evidence="4" key="1">
    <citation type="journal article" date="2018" name="MSphere">
        <title>Fusobacterium Genomics Using MinION and Illumina Sequencing Enables Genome Completion and Correction.</title>
        <authorList>
            <person name="Todd S.M."/>
            <person name="Settlage R.E."/>
            <person name="Lahmers K.K."/>
            <person name="Slade D.J."/>
        </authorList>
    </citation>
    <scope>NUCLEOTIDE SEQUENCE [LARGE SCALE GENOMIC DNA]</scope>
    <source>
        <strain evidence="4">ATCC 27725</strain>
    </source>
</reference>
<gene>
    <name evidence="3" type="ORF">C4N18_10235</name>
</gene>
<dbReference type="PANTHER" id="PTHR43174:SF1">
    <property type="entry name" value="UDP-N-ACETYLGLUCOSAMINE 2-EPIMERASE"/>
    <property type="match status" value="1"/>
</dbReference>
<dbReference type="CDD" id="cd03786">
    <property type="entry name" value="GTB_UDP-GlcNAc_2-Epimerase"/>
    <property type="match status" value="1"/>
</dbReference>
<protein>
    <submittedName>
        <fullName evidence="3">UDP-N-acetylglucosamine 2-epimerase (Non-hydrolyzing)</fullName>
    </submittedName>
</protein>
<proteinExistence type="inferred from homology"/>
<dbReference type="SUPFAM" id="SSF53756">
    <property type="entry name" value="UDP-Glycosyltransferase/glycogen phosphorylase"/>
    <property type="match status" value="1"/>
</dbReference>
<dbReference type="Pfam" id="PF02350">
    <property type="entry name" value="Epimerase_2"/>
    <property type="match status" value="1"/>
</dbReference>
<evidence type="ECO:0000259" key="2">
    <source>
        <dbReference type="Pfam" id="PF02350"/>
    </source>
</evidence>
<evidence type="ECO:0000313" key="3">
    <source>
        <dbReference type="EMBL" id="AVQ31579.1"/>
    </source>
</evidence>
<dbReference type="Gene3D" id="3.40.50.2000">
    <property type="entry name" value="Glycogen Phosphorylase B"/>
    <property type="match status" value="2"/>
</dbReference>
<name>A0ABN5JK68_FUSVA</name>
<sequence>MEKNIKIVTIVGARPQFIKASIVTKKLKEKKIDEIYIHTGQHYDQNMSDIFFEELKINKPKYNLNIGSGNHGEQTGKMIIEIEKVLLYEKPKLVLLYGDTNSTLAGAISASKLHIPIFHVEGGIREHNIFEPEEINRILTDHISTYIFTPLLSSMEELKVEGLYTKGINSGDVMLDRILENKEYYGNDEIIKKEKLERYNYYLLTLHRPTNVDDKERLIHLLKIINSLDKKVLFPIHPRTQAKLKEFEINIKSFKNIKFIAPLGYNEILSCINFAKAVLTDSGGLQKEVAFLNKKCVVIFEYTPWKELEKAGYIHVWNDLNKEELFKELNENYFKENIFEIFGNGKASEIIVDKIINFLYK</sequence>
<dbReference type="PANTHER" id="PTHR43174">
    <property type="entry name" value="UDP-N-ACETYLGLUCOSAMINE 2-EPIMERASE"/>
    <property type="match status" value="1"/>
</dbReference>
<dbReference type="Proteomes" id="UP000241238">
    <property type="component" value="Chromosome"/>
</dbReference>
<dbReference type="NCBIfam" id="TIGR00236">
    <property type="entry name" value="wecB"/>
    <property type="match status" value="1"/>
</dbReference>
<comment type="similarity">
    <text evidence="1">Belongs to the UDP-N-acetylglucosamine 2-epimerase family.</text>
</comment>
<keyword evidence="4" id="KW-1185">Reference proteome</keyword>
<dbReference type="InterPro" id="IPR029767">
    <property type="entry name" value="WecB-like"/>
</dbReference>
<dbReference type="EMBL" id="CP028103">
    <property type="protein sequence ID" value="AVQ31579.1"/>
    <property type="molecule type" value="Genomic_DNA"/>
</dbReference>
<dbReference type="InterPro" id="IPR003331">
    <property type="entry name" value="UDP_GlcNAc_Epimerase_2_dom"/>
</dbReference>
<evidence type="ECO:0000256" key="1">
    <source>
        <dbReference type="RuleBase" id="RU003513"/>
    </source>
</evidence>
<dbReference type="RefSeq" id="WP_005947828.1">
    <property type="nucleotide sequence ID" value="NZ_CP028103.1"/>
</dbReference>